<comment type="caution">
    <text evidence="4">The sequence shown here is derived from an EMBL/GenBank/DDBJ whole genome shotgun (WGS) entry which is preliminary data.</text>
</comment>
<dbReference type="Proteomes" id="UP001372338">
    <property type="component" value="Unassembled WGS sequence"/>
</dbReference>
<name>A0AAN9IM18_CROPI</name>
<dbReference type="InterPro" id="IPR007321">
    <property type="entry name" value="Transposase_28"/>
</dbReference>
<proteinExistence type="predicted"/>
<evidence type="ECO:0000313" key="4">
    <source>
        <dbReference type="EMBL" id="KAK7282504.1"/>
    </source>
</evidence>
<keyword evidence="5" id="KW-1185">Reference proteome</keyword>
<dbReference type="PANTHER" id="PTHR31099:SF49">
    <property type="entry name" value="MYOSIN HEAVY CHAIN-LIKE PROTEIN"/>
    <property type="match status" value="1"/>
</dbReference>
<accession>A0AAN9IM18</accession>
<protein>
    <recommendedName>
        <fullName evidence="3">Transposase (putative) gypsy type domain-containing protein</fullName>
    </recommendedName>
</protein>
<reference evidence="4 5" key="1">
    <citation type="submission" date="2024-01" db="EMBL/GenBank/DDBJ databases">
        <title>The genomes of 5 underutilized Papilionoideae crops provide insights into root nodulation and disease resistanc.</title>
        <authorList>
            <person name="Yuan L."/>
        </authorList>
    </citation>
    <scope>NUCLEOTIDE SEQUENCE [LARGE SCALE GENOMIC DNA]</scope>
    <source>
        <strain evidence="4">ZHUSHIDOU_FW_LH</strain>
        <tissue evidence="4">Leaf</tissue>
    </source>
</reference>
<gene>
    <name evidence="4" type="ORF">RIF29_11338</name>
</gene>
<feature type="coiled-coil region" evidence="1">
    <location>
        <begin position="341"/>
        <end position="403"/>
    </location>
</feature>
<evidence type="ECO:0000313" key="5">
    <source>
        <dbReference type="Proteomes" id="UP001372338"/>
    </source>
</evidence>
<feature type="domain" description="Transposase (putative) gypsy type" evidence="3">
    <location>
        <begin position="91"/>
        <end position="152"/>
    </location>
</feature>
<evidence type="ECO:0000256" key="2">
    <source>
        <dbReference type="SAM" id="MobiDB-lite"/>
    </source>
</evidence>
<keyword evidence="1" id="KW-0175">Coiled coil</keyword>
<sequence>MSNSIKNQNATKDHSSISDYYTNWVDSRVLSIQSTIVDKNQLENIITNANLLQPNTDSSTVSYKPCKTSDRVCMSKSEGEDDFFFVYESFFTEVGLRLPFSDFQLSVLNEIKTAPSQLHVNSWSFIRCFELLCQSCSLVPTVSTFFYFFKVKEEDETKMSWVKIHTRKPRYKILILDRPGRNFPFKEAFFRVEGRSDEGSTTPFFMNENGKPKFPLYWSDSVCSPDSPTLKSLSRLEQNLVIKIEQMGVPRRCSSLLIHGSDRILNSDTASEGHHLIPYQSDRDSEDLEEEEEAEQTVVNKRKRIETPPDVKRRNYIDVARFVKSSTLRIASGAEFLMDEVEMRQRELHSIKKDKDKLESDVSRLVAELDREKTGRIKAEEHLARCKGELVKTQKEVQSLLKEKDRKESGVSKLVAVMEWEKEKFDRLRVEEELARCKIELTKAQKESKYIEGCLFEKWKKSITESFQNAIEQVRLGCPGLNLTSITLDPFKVVKGKELVDKSPPFRPGIVACSALYTRLLYGNSACGFFMFITNDKL</sequence>
<evidence type="ECO:0000256" key="1">
    <source>
        <dbReference type="SAM" id="Coils"/>
    </source>
</evidence>
<feature type="region of interest" description="Disordered" evidence="2">
    <location>
        <begin position="269"/>
        <end position="290"/>
    </location>
</feature>
<organism evidence="4 5">
    <name type="scientific">Crotalaria pallida</name>
    <name type="common">Smooth rattlebox</name>
    <name type="synonym">Crotalaria striata</name>
    <dbReference type="NCBI Taxonomy" id="3830"/>
    <lineage>
        <taxon>Eukaryota</taxon>
        <taxon>Viridiplantae</taxon>
        <taxon>Streptophyta</taxon>
        <taxon>Embryophyta</taxon>
        <taxon>Tracheophyta</taxon>
        <taxon>Spermatophyta</taxon>
        <taxon>Magnoliopsida</taxon>
        <taxon>eudicotyledons</taxon>
        <taxon>Gunneridae</taxon>
        <taxon>Pentapetalae</taxon>
        <taxon>rosids</taxon>
        <taxon>fabids</taxon>
        <taxon>Fabales</taxon>
        <taxon>Fabaceae</taxon>
        <taxon>Papilionoideae</taxon>
        <taxon>50 kb inversion clade</taxon>
        <taxon>genistoids sensu lato</taxon>
        <taxon>core genistoids</taxon>
        <taxon>Crotalarieae</taxon>
        <taxon>Crotalaria</taxon>
    </lineage>
</organism>
<dbReference type="PANTHER" id="PTHR31099">
    <property type="entry name" value="OS06G0165300 PROTEIN"/>
    <property type="match status" value="1"/>
</dbReference>
<evidence type="ECO:0000259" key="3">
    <source>
        <dbReference type="Pfam" id="PF04195"/>
    </source>
</evidence>
<dbReference type="EMBL" id="JAYWIO010000002">
    <property type="protein sequence ID" value="KAK7282504.1"/>
    <property type="molecule type" value="Genomic_DNA"/>
</dbReference>
<dbReference type="Pfam" id="PF04195">
    <property type="entry name" value="Transposase_28"/>
    <property type="match status" value="1"/>
</dbReference>
<dbReference type="AlphaFoldDB" id="A0AAN9IM18"/>